<dbReference type="EMBL" id="LT670817">
    <property type="protein sequence ID" value="SHG92607.1"/>
    <property type="molecule type" value="Genomic_DNA"/>
</dbReference>
<keyword evidence="1" id="KW-0812">Transmembrane</keyword>
<sequence length="61" mass="7048">MRMHHDSFVNIPLAVVWMASGYWLHLFESGSWFFGTLLPYIGVAVGGLQIFLLTRKLRRPN</sequence>
<proteinExistence type="predicted"/>
<protein>
    <submittedName>
        <fullName evidence="2">Uncharacterized protein</fullName>
    </submittedName>
</protein>
<evidence type="ECO:0000313" key="3">
    <source>
        <dbReference type="Proteomes" id="UP000189796"/>
    </source>
</evidence>
<dbReference type="Proteomes" id="UP000189796">
    <property type="component" value="Chromosome I"/>
</dbReference>
<keyword evidence="1" id="KW-0472">Membrane</keyword>
<keyword evidence="1" id="KW-1133">Transmembrane helix</keyword>
<feature type="transmembrane region" description="Helical" evidence="1">
    <location>
        <begin position="7"/>
        <end position="26"/>
    </location>
</feature>
<accession>A0A1M5NT13</accession>
<feature type="transmembrane region" description="Helical" evidence="1">
    <location>
        <begin position="32"/>
        <end position="53"/>
    </location>
</feature>
<organism evidence="2 3">
    <name type="scientific">Bradyrhizobium erythrophlei</name>
    <dbReference type="NCBI Taxonomy" id="1437360"/>
    <lineage>
        <taxon>Bacteria</taxon>
        <taxon>Pseudomonadati</taxon>
        <taxon>Pseudomonadota</taxon>
        <taxon>Alphaproteobacteria</taxon>
        <taxon>Hyphomicrobiales</taxon>
        <taxon>Nitrobacteraceae</taxon>
        <taxon>Bradyrhizobium</taxon>
    </lineage>
</organism>
<name>A0A1M5NT13_9BRAD</name>
<reference evidence="2 3" key="1">
    <citation type="submission" date="2016-11" db="EMBL/GenBank/DDBJ databases">
        <authorList>
            <person name="Jaros S."/>
            <person name="Januszkiewicz K."/>
            <person name="Wedrychowicz H."/>
        </authorList>
    </citation>
    <scope>NUCLEOTIDE SEQUENCE [LARGE SCALE GENOMIC DNA]</scope>
    <source>
        <strain evidence="2 3">GAS138</strain>
    </source>
</reference>
<dbReference type="RefSeq" id="WP_154072258.1">
    <property type="nucleotide sequence ID" value="NZ_LT670817.1"/>
</dbReference>
<evidence type="ECO:0000313" key="2">
    <source>
        <dbReference type="EMBL" id="SHG92607.1"/>
    </source>
</evidence>
<gene>
    <name evidence="2" type="ORF">SAMN05443248_3103</name>
</gene>
<dbReference type="OrthoDB" id="9793390at2"/>
<dbReference type="AlphaFoldDB" id="A0A1M5NT13"/>
<evidence type="ECO:0000256" key="1">
    <source>
        <dbReference type="SAM" id="Phobius"/>
    </source>
</evidence>